<sequence length="182" mass="20620">MLTTAAIEERYQAELKQADVDHHTPTAGAMIGHIMANLTIQRRKLRQMKWSAKGIDNGTFKAQVATLLTENDMLLDKTAERLLDEGEVIPTTQAEYTEYGMLTENARIKYWDVPAMMAELVNDFNTANLFVSRAIKLAQKEERFALAADMVDMLGYNQHQIRVLQSQLGKDAREGLDEEDDD</sequence>
<dbReference type="Proteomes" id="UP000239650">
    <property type="component" value="Unassembled WGS sequence"/>
</dbReference>
<evidence type="ECO:0000313" key="2">
    <source>
        <dbReference type="EMBL" id="SPE23324.1"/>
    </source>
</evidence>
<accession>A0AAE8LX53</accession>
<dbReference type="Pfam" id="PF00210">
    <property type="entry name" value="Ferritin"/>
    <property type="match status" value="1"/>
</dbReference>
<dbReference type="InterPro" id="IPR008331">
    <property type="entry name" value="Ferritin_DPS_dom"/>
</dbReference>
<proteinExistence type="predicted"/>
<dbReference type="RefSeq" id="WP_016265730.1">
    <property type="nucleotide sequence ID" value="NZ_CP015487.1"/>
</dbReference>
<comment type="caution">
    <text evidence="2">The sequence shown here is derived from an EMBL/GenBank/DDBJ whole genome shotgun (WGS) entry which is preliminary data.</text>
</comment>
<protein>
    <submittedName>
        <fullName evidence="2">Ferritin-like domain protein</fullName>
    </submittedName>
</protein>
<dbReference type="EMBL" id="OKRC01000012">
    <property type="protein sequence ID" value="SPE23324.1"/>
    <property type="molecule type" value="Genomic_DNA"/>
</dbReference>
<feature type="domain" description="Ferritin/DPS" evidence="1">
    <location>
        <begin position="44"/>
        <end position="172"/>
    </location>
</feature>
<dbReference type="GO" id="GO:0008199">
    <property type="term" value="F:ferric iron binding"/>
    <property type="evidence" value="ECO:0007669"/>
    <property type="project" value="InterPro"/>
</dbReference>
<dbReference type="InterPro" id="IPR012347">
    <property type="entry name" value="Ferritin-like"/>
</dbReference>
<dbReference type="InterPro" id="IPR009078">
    <property type="entry name" value="Ferritin-like_SF"/>
</dbReference>
<evidence type="ECO:0000259" key="1">
    <source>
        <dbReference type="Pfam" id="PF00210"/>
    </source>
</evidence>
<organism evidence="2 3">
    <name type="scientific">Latilactobacillus sakei</name>
    <name type="common">Lactobacillus sakei</name>
    <dbReference type="NCBI Taxonomy" id="1599"/>
    <lineage>
        <taxon>Bacteria</taxon>
        <taxon>Bacillati</taxon>
        <taxon>Bacillota</taxon>
        <taxon>Bacilli</taxon>
        <taxon>Lactobacillales</taxon>
        <taxon>Lactobacillaceae</taxon>
        <taxon>Latilactobacillus</taxon>
    </lineage>
</organism>
<evidence type="ECO:0000313" key="3">
    <source>
        <dbReference type="Proteomes" id="UP000239650"/>
    </source>
</evidence>
<reference evidence="2 3" key="1">
    <citation type="submission" date="2018-02" db="EMBL/GenBank/DDBJ databases">
        <authorList>
            <person name="Rodrigo-Torres L."/>
            <person name="Arahal R. D."/>
            <person name="Lucena T."/>
        </authorList>
    </citation>
    <scope>NUCLEOTIDE SEQUENCE [LARGE SCALE GENOMIC DNA]</scope>
    <source>
        <strain evidence="2 3">CECT 9267</strain>
    </source>
</reference>
<dbReference type="Gene3D" id="1.20.1260.10">
    <property type="match status" value="1"/>
</dbReference>
<dbReference type="SUPFAM" id="SSF47240">
    <property type="entry name" value="Ferritin-like"/>
    <property type="match status" value="1"/>
</dbReference>
<gene>
    <name evidence="2" type="ORF">LAS9267_01935</name>
</gene>
<name>A0AAE8LX53_LATSK</name>
<dbReference type="AlphaFoldDB" id="A0AAE8LX53"/>